<dbReference type="Pfam" id="PF08240">
    <property type="entry name" value="ADH_N"/>
    <property type="match status" value="1"/>
</dbReference>
<keyword evidence="5" id="KW-1185">Reference proteome</keyword>
<dbReference type="PANTHER" id="PTHR45348:SF2">
    <property type="entry name" value="ZINC-TYPE ALCOHOL DEHYDROGENASE-LIKE PROTEIN C2E1P3.01"/>
    <property type="match status" value="1"/>
</dbReference>
<dbReference type="Proteomes" id="UP001327957">
    <property type="component" value="Unassembled WGS sequence"/>
</dbReference>
<dbReference type="InterPro" id="IPR013149">
    <property type="entry name" value="ADH-like_C"/>
</dbReference>
<feature type="domain" description="Enoyl reductase (ER)" evidence="3">
    <location>
        <begin position="20"/>
        <end position="351"/>
    </location>
</feature>
<evidence type="ECO:0000313" key="5">
    <source>
        <dbReference type="Proteomes" id="UP001327957"/>
    </source>
</evidence>
<dbReference type="InterPro" id="IPR047122">
    <property type="entry name" value="Trans-enoyl_RdTase-like"/>
</dbReference>
<dbReference type="SUPFAM" id="SSF50129">
    <property type="entry name" value="GroES-like"/>
    <property type="match status" value="1"/>
</dbReference>
<dbReference type="CDD" id="cd08249">
    <property type="entry name" value="enoyl_reductase_like"/>
    <property type="match status" value="1"/>
</dbReference>
<protein>
    <recommendedName>
        <fullName evidence="3">Enoyl reductase (ER) domain-containing protein</fullName>
    </recommendedName>
</protein>
<proteinExistence type="inferred from homology"/>
<dbReference type="InterPro" id="IPR036291">
    <property type="entry name" value="NAD(P)-bd_dom_sf"/>
</dbReference>
<dbReference type="InterPro" id="IPR011032">
    <property type="entry name" value="GroES-like_sf"/>
</dbReference>
<name>A0AAV9SZ00_9PEZI</name>
<sequence length="355" mass="38231">MTTTAPQTCKALVIRAKDEKEEAFTLVQEQIPVPKPLPHQALVKVAVAAQNPTDVLCYDGGVFGDGSVLGCDFVGTVVAVGAEVTRIQVGDKIAGLIWGGEIKGQGAYSEYTIADEKICYKIPDGLSLEEAATVPLTATTAWLALFRSASLAIDRNKGSAINLLVWAGSTSCGLYAIQIAALFGFNVGTVCSPSQASRLRSLGANHVFDYKDPDVISKIKQAMPSVDYIFDTIGTESSSTLASQAMNPAGGTLCTVRPFREHTEDVTSQTKVTSLLVFTSFFKDHTMGSTLLPASEEDHRLASEFYEKIPQLLRQGKIKPNSPQLIQGGLDGIQEGFQMYRDGKIRGNKVVYRLE</sequence>
<dbReference type="Gene3D" id="3.90.180.10">
    <property type="entry name" value="Medium-chain alcohol dehydrogenases, catalytic domain"/>
    <property type="match status" value="1"/>
</dbReference>
<evidence type="ECO:0000256" key="2">
    <source>
        <dbReference type="ARBA" id="ARBA00023002"/>
    </source>
</evidence>
<dbReference type="EMBL" id="JASAOK010000047">
    <property type="protein sequence ID" value="KAK6210105.1"/>
    <property type="molecule type" value="Genomic_DNA"/>
</dbReference>
<dbReference type="PANTHER" id="PTHR45348">
    <property type="entry name" value="HYPOTHETICAL OXIDOREDUCTASE (EUROFUNG)"/>
    <property type="match status" value="1"/>
</dbReference>
<keyword evidence="2" id="KW-0560">Oxidoreductase</keyword>
<comment type="caution">
    <text evidence="4">The sequence shown here is derived from an EMBL/GenBank/DDBJ whole genome shotgun (WGS) entry which is preliminary data.</text>
</comment>
<comment type="similarity">
    <text evidence="1">Belongs to the zinc-containing alcohol dehydrogenase family.</text>
</comment>
<dbReference type="InterPro" id="IPR013154">
    <property type="entry name" value="ADH-like_N"/>
</dbReference>
<dbReference type="Gene3D" id="3.40.50.720">
    <property type="entry name" value="NAD(P)-binding Rossmann-like Domain"/>
    <property type="match status" value="1"/>
</dbReference>
<dbReference type="AlphaFoldDB" id="A0AAV9SZ00"/>
<dbReference type="InterPro" id="IPR020843">
    <property type="entry name" value="ER"/>
</dbReference>
<organism evidence="4 5">
    <name type="scientific">Colletotrichum tabaci</name>
    <dbReference type="NCBI Taxonomy" id="1209068"/>
    <lineage>
        <taxon>Eukaryota</taxon>
        <taxon>Fungi</taxon>
        <taxon>Dikarya</taxon>
        <taxon>Ascomycota</taxon>
        <taxon>Pezizomycotina</taxon>
        <taxon>Sordariomycetes</taxon>
        <taxon>Hypocreomycetidae</taxon>
        <taxon>Glomerellales</taxon>
        <taxon>Glomerellaceae</taxon>
        <taxon>Colletotrichum</taxon>
        <taxon>Colletotrichum destructivum species complex</taxon>
    </lineage>
</organism>
<gene>
    <name evidence="4" type="ORF">QIS74_11689</name>
</gene>
<dbReference type="Pfam" id="PF00107">
    <property type="entry name" value="ADH_zinc_N"/>
    <property type="match status" value="1"/>
</dbReference>
<reference evidence="4 5" key="1">
    <citation type="submission" date="2023-04" db="EMBL/GenBank/DDBJ databases">
        <title>Colletotrichum tabacum stain YC1 causing leaf anthracnose on Nicotiana tabacum(L.) cv.</title>
        <authorList>
            <person name="Ji Z."/>
            <person name="Wang M."/>
            <person name="Zhang J."/>
            <person name="Wang N."/>
            <person name="Zhou Z."/>
        </authorList>
    </citation>
    <scope>NUCLEOTIDE SEQUENCE [LARGE SCALE GENOMIC DNA]</scope>
    <source>
        <strain evidence="4 5">YC1</strain>
    </source>
</reference>
<evidence type="ECO:0000256" key="1">
    <source>
        <dbReference type="ARBA" id="ARBA00008072"/>
    </source>
</evidence>
<dbReference type="GO" id="GO:0016651">
    <property type="term" value="F:oxidoreductase activity, acting on NAD(P)H"/>
    <property type="evidence" value="ECO:0007669"/>
    <property type="project" value="InterPro"/>
</dbReference>
<evidence type="ECO:0000313" key="4">
    <source>
        <dbReference type="EMBL" id="KAK6210105.1"/>
    </source>
</evidence>
<evidence type="ECO:0000259" key="3">
    <source>
        <dbReference type="SMART" id="SM00829"/>
    </source>
</evidence>
<dbReference type="SUPFAM" id="SSF51735">
    <property type="entry name" value="NAD(P)-binding Rossmann-fold domains"/>
    <property type="match status" value="1"/>
</dbReference>
<dbReference type="SMART" id="SM00829">
    <property type="entry name" value="PKS_ER"/>
    <property type="match status" value="1"/>
</dbReference>
<accession>A0AAV9SZ00</accession>